<evidence type="ECO:0000313" key="5">
    <source>
        <dbReference type="Proteomes" id="UP000294498"/>
    </source>
</evidence>
<dbReference type="Proteomes" id="UP000294498">
    <property type="component" value="Unassembled WGS sequence"/>
</dbReference>
<feature type="signal peptide" evidence="2">
    <location>
        <begin position="1"/>
        <end position="22"/>
    </location>
</feature>
<dbReference type="GO" id="GO:0005975">
    <property type="term" value="P:carbohydrate metabolic process"/>
    <property type="evidence" value="ECO:0007669"/>
    <property type="project" value="InterPro"/>
</dbReference>
<name>A0A4R8DV47_9BACT</name>
<feature type="chain" id="PRO_5020263110" evidence="2">
    <location>
        <begin position="23"/>
        <end position="700"/>
    </location>
</feature>
<protein>
    <submittedName>
        <fullName evidence="4">Glycosyl hydrolase family 18 (Putative chitinase)</fullName>
    </submittedName>
</protein>
<dbReference type="OrthoDB" id="1185215at2"/>
<gene>
    <name evidence="4" type="ORF">EDB95_2320</name>
</gene>
<keyword evidence="1" id="KW-0472">Membrane</keyword>
<feature type="transmembrane region" description="Helical" evidence="1">
    <location>
        <begin position="626"/>
        <end position="646"/>
    </location>
</feature>
<keyword evidence="4" id="KW-0378">Hydrolase</keyword>
<proteinExistence type="predicted"/>
<dbReference type="InterPro" id="IPR001223">
    <property type="entry name" value="Glyco_hydro18_cat"/>
</dbReference>
<keyword evidence="1" id="KW-0812">Transmembrane</keyword>
<dbReference type="AlphaFoldDB" id="A0A4R8DV47"/>
<dbReference type="InterPro" id="IPR029070">
    <property type="entry name" value="Chitinase_insertion_sf"/>
</dbReference>
<accession>A0A4R8DV47</accession>
<dbReference type="RefSeq" id="WP_133993691.1">
    <property type="nucleotide sequence ID" value="NZ_SODV01000001.1"/>
</dbReference>
<dbReference type="SUPFAM" id="SSF51445">
    <property type="entry name" value="(Trans)glycosidases"/>
    <property type="match status" value="1"/>
</dbReference>
<feature type="transmembrane region" description="Helical" evidence="1">
    <location>
        <begin position="666"/>
        <end position="690"/>
    </location>
</feature>
<reference evidence="4 5" key="1">
    <citation type="submission" date="2019-03" db="EMBL/GenBank/DDBJ databases">
        <title>Genomic Encyclopedia of Type Strains, Phase IV (KMG-IV): sequencing the most valuable type-strain genomes for metagenomic binning, comparative biology and taxonomic classification.</title>
        <authorList>
            <person name="Goeker M."/>
        </authorList>
    </citation>
    <scope>NUCLEOTIDE SEQUENCE [LARGE SCALE GENOMIC DNA]</scope>
    <source>
        <strain evidence="4 5">DSM 100059</strain>
    </source>
</reference>
<evidence type="ECO:0000313" key="4">
    <source>
        <dbReference type="EMBL" id="TDX01287.1"/>
    </source>
</evidence>
<keyword evidence="5" id="KW-1185">Reference proteome</keyword>
<feature type="domain" description="Chitinase II/V-like catalytic" evidence="3">
    <location>
        <begin position="211"/>
        <end position="499"/>
    </location>
</feature>
<dbReference type="GO" id="GO:0016787">
    <property type="term" value="F:hydrolase activity"/>
    <property type="evidence" value="ECO:0007669"/>
    <property type="project" value="UniProtKB-KW"/>
</dbReference>
<evidence type="ECO:0000256" key="1">
    <source>
        <dbReference type="SAM" id="Phobius"/>
    </source>
</evidence>
<dbReference type="InterPro" id="IPR011583">
    <property type="entry name" value="Chitinase_II/V-like_cat"/>
</dbReference>
<evidence type="ECO:0000256" key="2">
    <source>
        <dbReference type="SAM" id="SignalP"/>
    </source>
</evidence>
<dbReference type="Pfam" id="PF00704">
    <property type="entry name" value="Glyco_hydro_18"/>
    <property type="match status" value="1"/>
</dbReference>
<dbReference type="Gene3D" id="3.10.50.10">
    <property type="match status" value="1"/>
</dbReference>
<keyword evidence="1" id="KW-1133">Transmembrane helix</keyword>
<sequence length="700" mass="77778">MRCFFTLAILLTFLCITKGATAAPARPGLLAPAVFAVGDSTPVQKEAGLLKRIIAFLHFKKNFIAAQQKRVLAIIDSTGLQKAVDSIQSQVTAQGKAATAQETQIVGLINDLAKSLDSLKKPLPVPAPSPGKPLPGDTVDMPGGAGSFQDLVSQVVPMLQGGPSDAAAQKASAVHVAMIQRLLARPPLEEDTIKINDTLSKSIRIGTVHTREVRGFYPYWSRPGFPRQTYEVINNVDYYGATFQPSTGNLDMHGWDTAAVIQNAKAAGANLSLTLFCQRPGAVDTLLRSRSAQFNLILHLRSLLSYHNAEGVTIFFEKLPAGAVNSERFTQFMDDLSDSLHASPFLFKVNLVLPRVDPARQFNLEALGQDVDRFLVDFTHVEGDRRGPLAPLQGMVNNDVQSCMSRYLATGLPPSHFFLVLPYYGIIDTPGTPRYITYGRIRSLYAAEPRYDDATGTAFLDTPGRARIWFDDARTLSKKYDYVLSAGLGGVAIRLMGDDAPYGELQEALMDKFVVADTTYIADIRKVSRPLIPFTGWKWTLPYLQAKYEQYEFLFSYPCVIDFPKVLRKRWSRMGIDDLDRNSVEDECRRSFGILTLFFFLVFGGLLLLFAYQIRRKPRWVFRKPCMAIMVLVAVLVTVSAFMWAFVTRSIGGFGTSSEPQECYDFPLSTLFWFIVVGLLIGGVITRYLVFPLIKKDHIP</sequence>
<evidence type="ECO:0000259" key="3">
    <source>
        <dbReference type="SMART" id="SM00636"/>
    </source>
</evidence>
<dbReference type="InterPro" id="IPR017853">
    <property type="entry name" value="GH"/>
</dbReference>
<comment type="caution">
    <text evidence="4">The sequence shown here is derived from an EMBL/GenBank/DDBJ whole genome shotgun (WGS) entry which is preliminary data.</text>
</comment>
<dbReference type="Gene3D" id="3.20.20.80">
    <property type="entry name" value="Glycosidases"/>
    <property type="match status" value="1"/>
</dbReference>
<dbReference type="GO" id="GO:0008061">
    <property type="term" value="F:chitin binding"/>
    <property type="evidence" value="ECO:0007669"/>
    <property type="project" value="InterPro"/>
</dbReference>
<dbReference type="SMART" id="SM00636">
    <property type="entry name" value="Glyco_18"/>
    <property type="match status" value="1"/>
</dbReference>
<keyword evidence="2" id="KW-0732">Signal</keyword>
<organism evidence="4 5">
    <name type="scientific">Dinghuibacter silviterrae</name>
    <dbReference type="NCBI Taxonomy" id="1539049"/>
    <lineage>
        <taxon>Bacteria</taxon>
        <taxon>Pseudomonadati</taxon>
        <taxon>Bacteroidota</taxon>
        <taxon>Chitinophagia</taxon>
        <taxon>Chitinophagales</taxon>
        <taxon>Chitinophagaceae</taxon>
        <taxon>Dinghuibacter</taxon>
    </lineage>
</organism>
<feature type="transmembrane region" description="Helical" evidence="1">
    <location>
        <begin position="592"/>
        <end position="614"/>
    </location>
</feature>
<dbReference type="EMBL" id="SODV01000001">
    <property type="protein sequence ID" value="TDX01287.1"/>
    <property type="molecule type" value="Genomic_DNA"/>
</dbReference>